<dbReference type="InterPro" id="IPR019734">
    <property type="entry name" value="TPR_rpt"/>
</dbReference>
<dbReference type="PROSITE" id="PS50293">
    <property type="entry name" value="TPR_REGION"/>
    <property type="match status" value="1"/>
</dbReference>
<proteinExistence type="predicted"/>
<keyword evidence="6" id="KW-1185">Reference proteome</keyword>
<gene>
    <name evidence="5" type="ORF">FLACHUCJ7_02608</name>
</gene>
<feature type="repeat" description="TPR" evidence="3">
    <location>
        <begin position="23"/>
        <end position="56"/>
    </location>
</feature>
<keyword evidence="1" id="KW-0677">Repeat</keyword>
<dbReference type="Pfam" id="PF00515">
    <property type="entry name" value="TPR_1"/>
    <property type="match status" value="1"/>
</dbReference>
<evidence type="ECO:0000256" key="3">
    <source>
        <dbReference type="PROSITE-ProRule" id="PRU00339"/>
    </source>
</evidence>
<accession>A0A6V6Z2U4</accession>
<comment type="caution">
    <text evidence="5">The sequence shown here is derived from an EMBL/GenBank/DDBJ whole genome shotgun (WGS) entry which is preliminary data.</text>
</comment>
<evidence type="ECO:0000313" key="5">
    <source>
        <dbReference type="EMBL" id="CAD0005995.1"/>
    </source>
</evidence>
<dbReference type="PANTHER" id="PTHR44943">
    <property type="entry name" value="CELLULOSE SYNTHASE OPERON PROTEIN C"/>
    <property type="match status" value="1"/>
</dbReference>
<dbReference type="InterPro" id="IPR051685">
    <property type="entry name" value="Ycf3/AcsC/BcsC/TPR_MFPF"/>
</dbReference>
<feature type="chain" id="PRO_5028069451" evidence="4">
    <location>
        <begin position="18"/>
        <end position="347"/>
    </location>
</feature>
<dbReference type="InterPro" id="IPR011990">
    <property type="entry name" value="TPR-like_helical_dom_sf"/>
</dbReference>
<dbReference type="AlphaFoldDB" id="A0A6V6Z2U4"/>
<keyword evidence="2 3" id="KW-0802">TPR repeat</keyword>
<dbReference type="EMBL" id="CAIJDO010000162">
    <property type="protein sequence ID" value="CAD0005995.1"/>
    <property type="molecule type" value="Genomic_DNA"/>
</dbReference>
<dbReference type="Proteomes" id="UP000556700">
    <property type="component" value="Unassembled WGS sequence"/>
</dbReference>
<evidence type="ECO:0000256" key="2">
    <source>
        <dbReference type="ARBA" id="ARBA00022803"/>
    </source>
</evidence>
<organism evidence="5 6">
    <name type="scientific">Flavobacterium chungangense</name>
    <dbReference type="NCBI Taxonomy" id="554283"/>
    <lineage>
        <taxon>Bacteria</taxon>
        <taxon>Pseudomonadati</taxon>
        <taxon>Bacteroidota</taxon>
        <taxon>Flavobacteriia</taxon>
        <taxon>Flavobacteriales</taxon>
        <taxon>Flavobacteriaceae</taxon>
        <taxon>Flavobacterium</taxon>
    </lineage>
</organism>
<reference evidence="5 6" key="1">
    <citation type="submission" date="2020-06" db="EMBL/GenBank/DDBJ databases">
        <authorList>
            <person name="Criscuolo A."/>
        </authorList>
    </citation>
    <scope>NUCLEOTIDE SEQUENCE [LARGE SCALE GENOMIC DNA]</scope>
    <source>
        <strain evidence="6">CIP 110025</strain>
    </source>
</reference>
<evidence type="ECO:0000256" key="1">
    <source>
        <dbReference type="ARBA" id="ARBA00022737"/>
    </source>
</evidence>
<evidence type="ECO:0000313" key="6">
    <source>
        <dbReference type="Proteomes" id="UP000556700"/>
    </source>
</evidence>
<evidence type="ECO:0000256" key="4">
    <source>
        <dbReference type="SAM" id="SignalP"/>
    </source>
</evidence>
<keyword evidence="4" id="KW-0732">Signal</keyword>
<dbReference type="PROSITE" id="PS50005">
    <property type="entry name" value="TPR"/>
    <property type="match status" value="2"/>
</dbReference>
<sequence>MKVKTLLLFLFFSATYAQNKAEAEKLVDEGIELHDKGDYDGAIGKYSKALEIDKDNLLALTEKAMSLNTSGKYDESIQVAKHAISTHPKEDLSTVYVSYANSLDHLHKLDEALKIYDEGIKKFPDYYQLYFNKGVCYANSNKYGEAVDCLQKALLVNPNHAGSLNAIGIMEMSSNRIPAILAFSRFLIVEPQTSRAKKNLESLQNLLMQGVKQSDEKITISINSDMLADPKGKKKENDFSQTDLILSMAAGLDFDKKNTAKTDVEKFIGKFETICASLDETKKGNSGFYWQNLALYFIEMKEKKLIEPFAYIAFASSGKEDVSKWLKQNQAELEKFYTWSTGYNWKK</sequence>
<protein>
    <submittedName>
        <fullName evidence="5">Uncharacterized protein</fullName>
    </submittedName>
</protein>
<feature type="repeat" description="TPR" evidence="3">
    <location>
        <begin position="127"/>
        <end position="160"/>
    </location>
</feature>
<dbReference type="PANTHER" id="PTHR44943:SF4">
    <property type="entry name" value="TPR REPEAT-CONTAINING PROTEIN MJ0798"/>
    <property type="match status" value="1"/>
</dbReference>
<dbReference type="SUPFAM" id="SSF48452">
    <property type="entry name" value="TPR-like"/>
    <property type="match status" value="1"/>
</dbReference>
<dbReference type="SMART" id="SM00028">
    <property type="entry name" value="TPR"/>
    <property type="match status" value="4"/>
</dbReference>
<dbReference type="RefSeq" id="WP_031457324.1">
    <property type="nucleotide sequence ID" value="NZ_CAIJDO010000162.1"/>
</dbReference>
<name>A0A6V6Z2U4_9FLAO</name>
<feature type="signal peptide" evidence="4">
    <location>
        <begin position="1"/>
        <end position="17"/>
    </location>
</feature>
<dbReference type="Gene3D" id="1.25.40.10">
    <property type="entry name" value="Tetratricopeptide repeat domain"/>
    <property type="match status" value="2"/>
</dbReference>